<organism evidence="2">
    <name type="scientific">Tanacetum cinerariifolium</name>
    <name type="common">Dalmatian daisy</name>
    <name type="synonym">Chrysanthemum cinerariifolium</name>
    <dbReference type="NCBI Taxonomy" id="118510"/>
    <lineage>
        <taxon>Eukaryota</taxon>
        <taxon>Viridiplantae</taxon>
        <taxon>Streptophyta</taxon>
        <taxon>Embryophyta</taxon>
        <taxon>Tracheophyta</taxon>
        <taxon>Spermatophyta</taxon>
        <taxon>Magnoliopsida</taxon>
        <taxon>eudicotyledons</taxon>
        <taxon>Gunneridae</taxon>
        <taxon>Pentapetalae</taxon>
        <taxon>asterids</taxon>
        <taxon>campanulids</taxon>
        <taxon>Asterales</taxon>
        <taxon>Asteraceae</taxon>
        <taxon>Asteroideae</taxon>
        <taxon>Anthemideae</taxon>
        <taxon>Anthemidinae</taxon>
        <taxon>Tanacetum</taxon>
    </lineage>
</organism>
<proteinExistence type="predicted"/>
<dbReference type="EMBL" id="BKCJ011307192">
    <property type="protein sequence ID" value="GFD18390.1"/>
    <property type="molecule type" value="Genomic_DNA"/>
</dbReference>
<protein>
    <submittedName>
        <fullName evidence="2">Uncharacterized protein</fullName>
    </submittedName>
</protein>
<feature type="region of interest" description="Disordered" evidence="1">
    <location>
        <begin position="1"/>
        <end position="33"/>
    </location>
</feature>
<reference evidence="2" key="1">
    <citation type="journal article" date="2019" name="Sci. Rep.">
        <title>Draft genome of Tanacetum cinerariifolium, the natural source of mosquito coil.</title>
        <authorList>
            <person name="Yamashiro T."/>
            <person name="Shiraishi A."/>
            <person name="Satake H."/>
            <person name="Nakayama K."/>
        </authorList>
    </citation>
    <scope>NUCLEOTIDE SEQUENCE</scope>
</reference>
<dbReference type="AlphaFoldDB" id="A0A699U7Q0"/>
<evidence type="ECO:0000313" key="2">
    <source>
        <dbReference type="EMBL" id="GFD18390.1"/>
    </source>
</evidence>
<feature type="non-terminal residue" evidence="2">
    <location>
        <position position="1"/>
    </location>
</feature>
<gene>
    <name evidence="2" type="ORF">Tci_890359</name>
</gene>
<evidence type="ECO:0000256" key="1">
    <source>
        <dbReference type="SAM" id="MobiDB-lite"/>
    </source>
</evidence>
<feature type="region of interest" description="Disordered" evidence="1">
    <location>
        <begin position="97"/>
        <end position="135"/>
    </location>
</feature>
<sequence>TRSGEGNGHHRSPCEQKSSQRGPDKAKANAPPKVLRKDHVAFHPSQSTLRGKSLAAIGIGTGSTISAPATQENLVHAEGVSDPDLLSYVKPRLAPKQDIASKSSRKAVVTEDPNSMKSASFTSMVGSPGSIYEQG</sequence>
<comment type="caution">
    <text evidence="2">The sequence shown here is derived from an EMBL/GenBank/DDBJ whole genome shotgun (WGS) entry which is preliminary data.</text>
</comment>
<accession>A0A699U7Q0</accession>
<name>A0A699U7Q0_TANCI</name>
<feature type="compositionally biased region" description="Polar residues" evidence="1">
    <location>
        <begin position="112"/>
        <end position="125"/>
    </location>
</feature>